<keyword evidence="3" id="KW-1185">Reference proteome</keyword>
<feature type="non-terminal residue" evidence="2">
    <location>
        <position position="1"/>
    </location>
</feature>
<evidence type="ECO:0000313" key="2">
    <source>
        <dbReference type="EMBL" id="RDX62450.1"/>
    </source>
</evidence>
<keyword evidence="1" id="KW-0472">Membrane</keyword>
<dbReference type="EMBL" id="QJKJ01015485">
    <property type="protein sequence ID" value="RDX62450.1"/>
    <property type="molecule type" value="Genomic_DNA"/>
</dbReference>
<name>A0A371E8T5_MUCPR</name>
<proteinExistence type="predicted"/>
<sequence length="128" mass="15035">MQSRVKVNDTQFKQMVGSLMYITTTRSNLMFMVSLIMTMLKIWKTRKAFEAILMRRVLKELSNAQQRSTLIITNIDVRFHFLKDITRDGVIELVHYGTQDQTIDVMFEPLKLDSFEKLRMQLGVCEVP</sequence>
<dbReference type="OrthoDB" id="1721964at2759"/>
<evidence type="ECO:0008006" key="4">
    <source>
        <dbReference type="Google" id="ProtNLM"/>
    </source>
</evidence>
<keyword evidence="1" id="KW-1133">Transmembrane helix</keyword>
<gene>
    <name evidence="2" type="ORF">CR513_59219</name>
</gene>
<evidence type="ECO:0000313" key="3">
    <source>
        <dbReference type="Proteomes" id="UP000257109"/>
    </source>
</evidence>
<dbReference type="Proteomes" id="UP000257109">
    <property type="component" value="Unassembled WGS sequence"/>
</dbReference>
<accession>A0A371E8T5</accession>
<protein>
    <recommendedName>
        <fullName evidence="4">Copia protein</fullName>
    </recommendedName>
</protein>
<organism evidence="2 3">
    <name type="scientific">Mucuna pruriens</name>
    <name type="common">Velvet bean</name>
    <name type="synonym">Dolichos pruriens</name>
    <dbReference type="NCBI Taxonomy" id="157652"/>
    <lineage>
        <taxon>Eukaryota</taxon>
        <taxon>Viridiplantae</taxon>
        <taxon>Streptophyta</taxon>
        <taxon>Embryophyta</taxon>
        <taxon>Tracheophyta</taxon>
        <taxon>Spermatophyta</taxon>
        <taxon>Magnoliopsida</taxon>
        <taxon>eudicotyledons</taxon>
        <taxon>Gunneridae</taxon>
        <taxon>Pentapetalae</taxon>
        <taxon>rosids</taxon>
        <taxon>fabids</taxon>
        <taxon>Fabales</taxon>
        <taxon>Fabaceae</taxon>
        <taxon>Papilionoideae</taxon>
        <taxon>50 kb inversion clade</taxon>
        <taxon>NPAAA clade</taxon>
        <taxon>indigoferoid/millettioid clade</taxon>
        <taxon>Phaseoleae</taxon>
        <taxon>Mucuna</taxon>
    </lineage>
</organism>
<comment type="caution">
    <text evidence="2">The sequence shown here is derived from an EMBL/GenBank/DDBJ whole genome shotgun (WGS) entry which is preliminary data.</text>
</comment>
<feature type="transmembrane region" description="Helical" evidence="1">
    <location>
        <begin position="20"/>
        <end position="40"/>
    </location>
</feature>
<dbReference type="STRING" id="157652.A0A371E8T5"/>
<keyword evidence="1" id="KW-0812">Transmembrane</keyword>
<evidence type="ECO:0000256" key="1">
    <source>
        <dbReference type="SAM" id="Phobius"/>
    </source>
</evidence>
<reference evidence="2" key="1">
    <citation type="submission" date="2018-05" db="EMBL/GenBank/DDBJ databases">
        <title>Draft genome of Mucuna pruriens seed.</title>
        <authorList>
            <person name="Nnadi N.E."/>
            <person name="Vos R."/>
            <person name="Hasami M.H."/>
            <person name="Devisetty U.K."/>
            <person name="Aguiy J.C."/>
        </authorList>
    </citation>
    <scope>NUCLEOTIDE SEQUENCE [LARGE SCALE GENOMIC DNA]</scope>
    <source>
        <strain evidence="2">JCA_2017</strain>
    </source>
</reference>
<dbReference type="AlphaFoldDB" id="A0A371E8T5"/>
<feature type="non-terminal residue" evidence="2">
    <location>
        <position position="128"/>
    </location>
</feature>